<evidence type="ECO:0000313" key="3">
    <source>
        <dbReference type="Proteomes" id="UP000467841"/>
    </source>
</evidence>
<feature type="region of interest" description="Disordered" evidence="1">
    <location>
        <begin position="1"/>
        <end position="90"/>
    </location>
</feature>
<protein>
    <submittedName>
        <fullName evidence="2">Uncharacterized protein</fullName>
    </submittedName>
</protein>
<dbReference type="AlphaFoldDB" id="A0A6D2KDW6"/>
<evidence type="ECO:0000313" key="2">
    <source>
        <dbReference type="EMBL" id="CAA7050035.1"/>
    </source>
</evidence>
<evidence type="ECO:0000256" key="1">
    <source>
        <dbReference type="SAM" id="MobiDB-lite"/>
    </source>
</evidence>
<proteinExistence type="predicted"/>
<keyword evidence="3" id="KW-1185">Reference proteome</keyword>
<gene>
    <name evidence="2" type="ORF">MERR_LOCUS37270</name>
</gene>
<sequence length="90" mass="10660">MVGLVQPMPKRKISLGEKKPARPSTRSNQKQRESILRSNKVKMLRGEGNHATQGRKQKEEAARRMLERMNDDEGEEFVRMKEEQRRKQRE</sequence>
<organism evidence="2 3">
    <name type="scientific">Microthlaspi erraticum</name>
    <dbReference type="NCBI Taxonomy" id="1685480"/>
    <lineage>
        <taxon>Eukaryota</taxon>
        <taxon>Viridiplantae</taxon>
        <taxon>Streptophyta</taxon>
        <taxon>Embryophyta</taxon>
        <taxon>Tracheophyta</taxon>
        <taxon>Spermatophyta</taxon>
        <taxon>Magnoliopsida</taxon>
        <taxon>eudicotyledons</taxon>
        <taxon>Gunneridae</taxon>
        <taxon>Pentapetalae</taxon>
        <taxon>rosids</taxon>
        <taxon>malvids</taxon>
        <taxon>Brassicales</taxon>
        <taxon>Brassicaceae</taxon>
        <taxon>Coluteocarpeae</taxon>
        <taxon>Microthlaspi</taxon>
    </lineage>
</organism>
<dbReference type="EMBL" id="CACVBM020001436">
    <property type="protein sequence ID" value="CAA7050035.1"/>
    <property type="molecule type" value="Genomic_DNA"/>
</dbReference>
<comment type="caution">
    <text evidence="2">The sequence shown here is derived from an EMBL/GenBank/DDBJ whole genome shotgun (WGS) entry which is preliminary data.</text>
</comment>
<name>A0A6D2KDW6_9BRAS</name>
<feature type="compositionally biased region" description="Basic and acidic residues" evidence="1">
    <location>
        <begin position="56"/>
        <end position="90"/>
    </location>
</feature>
<accession>A0A6D2KDW6</accession>
<dbReference type="Proteomes" id="UP000467841">
    <property type="component" value="Unassembled WGS sequence"/>
</dbReference>
<reference evidence="2" key="1">
    <citation type="submission" date="2020-01" db="EMBL/GenBank/DDBJ databases">
        <authorList>
            <person name="Mishra B."/>
        </authorList>
    </citation>
    <scope>NUCLEOTIDE SEQUENCE [LARGE SCALE GENOMIC DNA]</scope>
</reference>